<dbReference type="Pfam" id="PF13173">
    <property type="entry name" value="AAA_14"/>
    <property type="match status" value="1"/>
</dbReference>
<dbReference type="Proteomes" id="UP000256405">
    <property type="component" value="Unassembled WGS sequence"/>
</dbReference>
<dbReference type="PANTHER" id="PTHR33295:SF7">
    <property type="entry name" value="ATPASE"/>
    <property type="match status" value="1"/>
</dbReference>
<organism evidence="2 3">
    <name type="scientific">Algoriphagus antarcticus</name>
    <dbReference type="NCBI Taxonomy" id="238540"/>
    <lineage>
        <taxon>Bacteria</taxon>
        <taxon>Pseudomonadati</taxon>
        <taxon>Bacteroidota</taxon>
        <taxon>Cytophagia</taxon>
        <taxon>Cytophagales</taxon>
        <taxon>Cyclobacteriaceae</taxon>
        <taxon>Algoriphagus</taxon>
    </lineage>
</organism>
<dbReference type="InterPro" id="IPR027417">
    <property type="entry name" value="P-loop_NTPase"/>
</dbReference>
<evidence type="ECO:0000313" key="3">
    <source>
        <dbReference type="Proteomes" id="UP000256405"/>
    </source>
</evidence>
<feature type="domain" description="AAA" evidence="1">
    <location>
        <begin position="8"/>
        <end position="77"/>
    </location>
</feature>
<dbReference type="AlphaFoldDB" id="A0A3E0E165"/>
<sequence length="211" mass="24138">MVVGFKIEPKQTLIILDEIQECKEALNSLKYFEESDSAYHIVGAGSLLGVTLGNQASFPVGKEDFLEMYPLTFLEFLEEKDVEMERYIYSISELSPIPDFFFNRILENFRLYSLSGGMPEPAREMAETGDLKRVEELLANINLSYQLDFSKHVAAKDIQKISYIWDSIPSQLGKENKKFLFQVVKPGARAREFEDALVWLIQAGLVYKVSE</sequence>
<dbReference type="EMBL" id="QUNF01000003">
    <property type="protein sequence ID" value="REG91925.1"/>
    <property type="molecule type" value="Genomic_DNA"/>
</dbReference>
<evidence type="ECO:0000259" key="1">
    <source>
        <dbReference type="Pfam" id="PF13173"/>
    </source>
</evidence>
<accession>A0A3E0E165</accession>
<dbReference type="PANTHER" id="PTHR33295">
    <property type="entry name" value="ATPASE"/>
    <property type="match status" value="1"/>
</dbReference>
<reference evidence="2 3" key="1">
    <citation type="submission" date="2018-08" db="EMBL/GenBank/DDBJ databases">
        <title>Genomic Encyclopedia of Archaeal and Bacterial Type Strains, Phase II (KMG-II): from individual species to whole genera.</title>
        <authorList>
            <person name="Goeker M."/>
        </authorList>
    </citation>
    <scope>NUCLEOTIDE SEQUENCE [LARGE SCALE GENOMIC DNA]</scope>
    <source>
        <strain evidence="2 3">DSM 15986</strain>
    </source>
</reference>
<dbReference type="SUPFAM" id="SSF52540">
    <property type="entry name" value="P-loop containing nucleoside triphosphate hydrolases"/>
    <property type="match status" value="1"/>
</dbReference>
<keyword evidence="3" id="KW-1185">Reference proteome</keyword>
<dbReference type="InterPro" id="IPR041682">
    <property type="entry name" value="AAA_14"/>
</dbReference>
<gene>
    <name evidence="2" type="ORF">C8N25_1032</name>
</gene>
<proteinExistence type="predicted"/>
<evidence type="ECO:0000313" key="2">
    <source>
        <dbReference type="EMBL" id="REG91925.1"/>
    </source>
</evidence>
<protein>
    <submittedName>
        <fullName evidence="2">AAA domain-containing protein</fullName>
    </submittedName>
</protein>
<name>A0A3E0E165_9BACT</name>
<comment type="caution">
    <text evidence="2">The sequence shown here is derived from an EMBL/GenBank/DDBJ whole genome shotgun (WGS) entry which is preliminary data.</text>
</comment>